<sequence>MTVGAEQALGPLIAAELDRPAPPAMAALVQEILDSRGKAVAAILFYGSCRRTGDLTGLIDLYILYDGHRAFHRRAFPALMNAALPPNVMLMAAGAGTDGLRAKVAMLSVRQFDRRVRPGSLDTTIWTRFSQPSSLLYARDDAARKRVTALLTQAAGTALAWGRWLNPAAENAGTVWEGLFRETYRAELRPERANQPSVLYETNAAWFDGLFDAGGHPAAKAPFGGWALRRFCGKPLNLLRLVKAAFTFAGGADYLLWKLQRHSGVRLELSPWQRRHPILAAPFLLWRLRRIGALS</sequence>
<dbReference type="AlphaFoldDB" id="A0A964E5H9"/>
<accession>A0A964E5H9</accession>
<organism evidence="1 2">
    <name type="scientific">Acidisoma cellulosilyticum</name>
    <dbReference type="NCBI Taxonomy" id="2802395"/>
    <lineage>
        <taxon>Bacteria</taxon>
        <taxon>Pseudomonadati</taxon>
        <taxon>Pseudomonadota</taxon>
        <taxon>Alphaproteobacteria</taxon>
        <taxon>Acetobacterales</taxon>
        <taxon>Acidocellaceae</taxon>
        <taxon>Acidisoma</taxon>
    </lineage>
</organism>
<evidence type="ECO:0000313" key="2">
    <source>
        <dbReference type="Proteomes" id="UP000721844"/>
    </source>
</evidence>
<comment type="caution">
    <text evidence="1">The sequence shown here is derived from an EMBL/GenBank/DDBJ whole genome shotgun (WGS) entry which is preliminary data.</text>
</comment>
<proteinExistence type="predicted"/>
<evidence type="ECO:0000313" key="1">
    <source>
        <dbReference type="EMBL" id="MCB8882452.1"/>
    </source>
</evidence>
<name>A0A964E5H9_9PROT</name>
<dbReference type="EMBL" id="JAESVA010000007">
    <property type="protein sequence ID" value="MCB8882452.1"/>
    <property type="molecule type" value="Genomic_DNA"/>
</dbReference>
<keyword evidence="2" id="KW-1185">Reference proteome</keyword>
<gene>
    <name evidence="1" type="ORF">ACELLULO517_19545</name>
</gene>
<reference evidence="1 2" key="1">
    <citation type="journal article" date="2021" name="Microorganisms">
        <title>Acidisoma silvae sp. nov. and Acidisomacellulosilytica sp. nov., Two Acidophilic Bacteria Isolated from Decaying Wood, Hydrolyzing Cellulose and Producing Poly-3-hydroxybutyrate.</title>
        <authorList>
            <person name="Mieszkin S."/>
            <person name="Pouder E."/>
            <person name="Uroz S."/>
            <person name="Simon-Colin C."/>
            <person name="Alain K."/>
        </authorList>
    </citation>
    <scope>NUCLEOTIDE SEQUENCE [LARGE SCALE GENOMIC DNA]</scope>
    <source>
        <strain evidence="1 2">HW T5.17</strain>
    </source>
</reference>
<dbReference type="RefSeq" id="WP_227309107.1">
    <property type="nucleotide sequence ID" value="NZ_JAESVA010000007.1"/>
</dbReference>
<dbReference type="Proteomes" id="UP000721844">
    <property type="component" value="Unassembled WGS sequence"/>
</dbReference>
<protein>
    <submittedName>
        <fullName evidence="1">Uncharacterized protein</fullName>
    </submittedName>
</protein>